<protein>
    <recommendedName>
        <fullName evidence="2 10">FAD:protein FMN transferase</fullName>
        <ecNumber evidence="1 10">2.7.1.180</ecNumber>
    </recommendedName>
    <alternativeName>
        <fullName evidence="8 10">Flavin transferase</fullName>
    </alternativeName>
</protein>
<evidence type="ECO:0000256" key="8">
    <source>
        <dbReference type="ARBA" id="ARBA00031306"/>
    </source>
</evidence>
<dbReference type="SUPFAM" id="SSF143631">
    <property type="entry name" value="ApbE-like"/>
    <property type="match status" value="1"/>
</dbReference>
<dbReference type="Pfam" id="PF02424">
    <property type="entry name" value="ApbE"/>
    <property type="match status" value="1"/>
</dbReference>
<keyword evidence="4 10" id="KW-0808">Transferase</keyword>
<accession>A0A6L7IT52</accession>
<keyword evidence="5 10" id="KW-0479">Metal-binding</keyword>
<dbReference type="EC" id="2.7.1.180" evidence="1 10"/>
<evidence type="ECO:0000313" key="12">
    <source>
        <dbReference type="EMBL" id="QOS67993.1"/>
    </source>
</evidence>
<evidence type="ECO:0000256" key="9">
    <source>
        <dbReference type="ARBA" id="ARBA00048540"/>
    </source>
</evidence>
<proteinExistence type="inferred from homology"/>
<evidence type="ECO:0000256" key="10">
    <source>
        <dbReference type="PIRNR" id="PIRNR006268"/>
    </source>
</evidence>
<comment type="similarity">
    <text evidence="10">Belongs to the ApbE family.</text>
</comment>
<comment type="catalytic activity">
    <reaction evidence="9 10">
        <text>L-threonyl-[protein] + FAD = FMN-L-threonyl-[protein] + AMP + H(+)</text>
        <dbReference type="Rhea" id="RHEA:36847"/>
        <dbReference type="Rhea" id="RHEA-COMP:11060"/>
        <dbReference type="Rhea" id="RHEA-COMP:11061"/>
        <dbReference type="ChEBI" id="CHEBI:15378"/>
        <dbReference type="ChEBI" id="CHEBI:30013"/>
        <dbReference type="ChEBI" id="CHEBI:57692"/>
        <dbReference type="ChEBI" id="CHEBI:74257"/>
        <dbReference type="ChEBI" id="CHEBI:456215"/>
        <dbReference type="EC" id="2.7.1.180"/>
    </reaction>
</comment>
<organism evidence="12 13">
    <name type="scientific">Eggerthella guodeyinii</name>
    <dbReference type="NCBI Taxonomy" id="2690837"/>
    <lineage>
        <taxon>Bacteria</taxon>
        <taxon>Bacillati</taxon>
        <taxon>Actinomycetota</taxon>
        <taxon>Coriobacteriia</taxon>
        <taxon>Eggerthellales</taxon>
        <taxon>Eggerthellaceae</taxon>
        <taxon>Eggerthella</taxon>
    </lineage>
</organism>
<dbReference type="PANTHER" id="PTHR30040">
    <property type="entry name" value="THIAMINE BIOSYNTHESIS LIPOPROTEIN APBE"/>
    <property type="match status" value="1"/>
</dbReference>
<evidence type="ECO:0000256" key="5">
    <source>
        <dbReference type="ARBA" id="ARBA00022723"/>
    </source>
</evidence>
<dbReference type="PANTHER" id="PTHR30040:SF2">
    <property type="entry name" value="FAD:PROTEIN FMN TRANSFERASE"/>
    <property type="match status" value="1"/>
</dbReference>
<evidence type="ECO:0000256" key="4">
    <source>
        <dbReference type="ARBA" id="ARBA00022679"/>
    </source>
</evidence>
<dbReference type="AlphaFoldDB" id="A0A6L7IT52"/>
<feature type="binding site" evidence="11">
    <location>
        <position position="257"/>
    </location>
    <ligand>
        <name>Mg(2+)</name>
        <dbReference type="ChEBI" id="CHEBI:18420"/>
    </ligand>
</feature>
<dbReference type="InterPro" id="IPR024932">
    <property type="entry name" value="ApbE"/>
</dbReference>
<comment type="cofactor">
    <cofactor evidence="11">
        <name>Mg(2+)</name>
        <dbReference type="ChEBI" id="CHEBI:18420"/>
    </cofactor>
    <cofactor evidence="11">
        <name>Mn(2+)</name>
        <dbReference type="ChEBI" id="CHEBI:29035"/>
    </cofactor>
    <text evidence="11">Magnesium. Can also use manganese.</text>
</comment>
<evidence type="ECO:0000313" key="13">
    <source>
        <dbReference type="Proteomes" id="UP000478463"/>
    </source>
</evidence>
<keyword evidence="3 10" id="KW-0285">Flavoprotein</keyword>
<evidence type="ECO:0000256" key="7">
    <source>
        <dbReference type="ARBA" id="ARBA00022842"/>
    </source>
</evidence>
<feature type="binding site" evidence="11">
    <location>
        <position position="139"/>
    </location>
    <ligand>
        <name>Mg(2+)</name>
        <dbReference type="ChEBI" id="CHEBI:18420"/>
    </ligand>
</feature>
<keyword evidence="6 10" id="KW-0274">FAD</keyword>
<dbReference type="GO" id="GO:0046872">
    <property type="term" value="F:metal ion binding"/>
    <property type="evidence" value="ECO:0007669"/>
    <property type="project" value="UniProtKB-UniRule"/>
</dbReference>
<reference evidence="12 13" key="1">
    <citation type="submission" date="2020-10" db="EMBL/GenBank/DDBJ databases">
        <title>Eggerthella sp. nov., isolated from human feces.</title>
        <authorList>
            <person name="Yajun G."/>
        </authorList>
    </citation>
    <scope>NUCLEOTIDE SEQUENCE [LARGE SCALE GENOMIC DNA]</scope>
    <source>
        <strain evidence="12 13">HF-1101</strain>
    </source>
</reference>
<feature type="binding site" evidence="11">
    <location>
        <position position="261"/>
    </location>
    <ligand>
        <name>Mg(2+)</name>
        <dbReference type="ChEBI" id="CHEBI:18420"/>
    </ligand>
</feature>
<keyword evidence="7 10" id="KW-0460">Magnesium</keyword>
<dbReference type="Proteomes" id="UP000478463">
    <property type="component" value="Chromosome"/>
</dbReference>
<dbReference type="GO" id="GO:0016740">
    <property type="term" value="F:transferase activity"/>
    <property type="evidence" value="ECO:0007669"/>
    <property type="project" value="UniProtKB-UniRule"/>
</dbReference>
<gene>
    <name evidence="12" type="ORF">GS424_016060</name>
</gene>
<dbReference type="PIRSF" id="PIRSF006268">
    <property type="entry name" value="ApbE"/>
    <property type="match status" value="1"/>
</dbReference>
<dbReference type="Gene3D" id="3.10.520.10">
    <property type="entry name" value="ApbE-like domains"/>
    <property type="match status" value="1"/>
</dbReference>
<dbReference type="RefSeq" id="WP_160941438.1">
    <property type="nucleotide sequence ID" value="NZ_CP063310.1"/>
</dbReference>
<evidence type="ECO:0000256" key="1">
    <source>
        <dbReference type="ARBA" id="ARBA00011955"/>
    </source>
</evidence>
<dbReference type="KEGG" id="egd:GS424_016060"/>
<sequence length="308" mass="33101">MVSRDFFRFNTTNTISASTDDEAILDEAVAWCDRSEFLFSRVDPASELFRLNRAEGRPTDVDPELAAFIETALSYCERSDGLFDVTMGSATQRWDFKQQVIPAREDMAAALRHVDYRGVSVEGTTVTLRDPQACIDLGGIAKGYIADGILALLRERGVEHALVNLGGNVAVMGGKPDGTPWRVGIRKPLPSSALPLLDSFATVSVRDGSVVTSGVYERAFERDGTLYHHILDPRTGFPAQTDLLSATLVARTSLDADGLSTALIIMGADRALAFVEADPALEAVFVTTDGDVLATSGIGDAVPFELLG</sequence>
<evidence type="ECO:0000256" key="2">
    <source>
        <dbReference type="ARBA" id="ARBA00016337"/>
    </source>
</evidence>
<dbReference type="EMBL" id="CP063310">
    <property type="protein sequence ID" value="QOS67993.1"/>
    <property type="molecule type" value="Genomic_DNA"/>
</dbReference>
<evidence type="ECO:0000256" key="3">
    <source>
        <dbReference type="ARBA" id="ARBA00022630"/>
    </source>
</evidence>
<name>A0A6L7IT52_9ACTN</name>
<dbReference type="InterPro" id="IPR003374">
    <property type="entry name" value="ApbE-like_sf"/>
</dbReference>
<evidence type="ECO:0000256" key="11">
    <source>
        <dbReference type="PIRSR" id="PIRSR006268-2"/>
    </source>
</evidence>
<evidence type="ECO:0000256" key="6">
    <source>
        <dbReference type="ARBA" id="ARBA00022827"/>
    </source>
</evidence>